<name>A0A2P6Q044_ROSCH</name>
<evidence type="ECO:0000256" key="1">
    <source>
        <dbReference type="SAM" id="MobiDB-lite"/>
    </source>
</evidence>
<comment type="caution">
    <text evidence="3">The sequence shown here is derived from an EMBL/GenBank/DDBJ whole genome shotgun (WGS) entry which is preliminary data.</text>
</comment>
<dbReference type="EMBL" id="PDCK01000044">
    <property type="protein sequence ID" value="PRQ27536.1"/>
    <property type="molecule type" value="Genomic_DNA"/>
</dbReference>
<keyword evidence="2" id="KW-0472">Membrane</keyword>
<gene>
    <name evidence="3" type="ORF">RchiOBHm_Chr6g0306341</name>
</gene>
<evidence type="ECO:0000256" key="2">
    <source>
        <dbReference type="SAM" id="Phobius"/>
    </source>
</evidence>
<sequence>MGLLKVETWDGSKSKGRKKKKKDEAVEETGCWIKFSFGICMPSSRSKVDSTLTGTTISFGNLLLSLFFFFGKFLSSCINFKDGGCSVFGQ</sequence>
<dbReference type="Proteomes" id="UP000238479">
    <property type="component" value="Chromosome 6"/>
</dbReference>
<feature type="region of interest" description="Disordered" evidence="1">
    <location>
        <begin position="1"/>
        <end position="25"/>
    </location>
</feature>
<reference evidence="3 4" key="1">
    <citation type="journal article" date="2018" name="Nat. Genet.">
        <title>The Rosa genome provides new insights in the design of modern roses.</title>
        <authorList>
            <person name="Bendahmane M."/>
        </authorList>
    </citation>
    <scope>NUCLEOTIDE SEQUENCE [LARGE SCALE GENOMIC DNA]</scope>
    <source>
        <strain evidence="4">cv. Old Blush</strain>
    </source>
</reference>
<keyword evidence="2" id="KW-1133">Transmembrane helix</keyword>
<dbReference type="Gramene" id="PRQ27536">
    <property type="protein sequence ID" value="PRQ27536"/>
    <property type="gene ID" value="RchiOBHm_Chr6g0306341"/>
</dbReference>
<dbReference type="AlphaFoldDB" id="A0A2P6Q044"/>
<keyword evidence="2" id="KW-0812">Transmembrane</keyword>
<evidence type="ECO:0000313" key="4">
    <source>
        <dbReference type="Proteomes" id="UP000238479"/>
    </source>
</evidence>
<keyword evidence="4" id="KW-1185">Reference proteome</keyword>
<evidence type="ECO:0000313" key="3">
    <source>
        <dbReference type="EMBL" id="PRQ27536.1"/>
    </source>
</evidence>
<accession>A0A2P6Q044</accession>
<evidence type="ECO:0008006" key="5">
    <source>
        <dbReference type="Google" id="ProtNLM"/>
    </source>
</evidence>
<organism evidence="3 4">
    <name type="scientific">Rosa chinensis</name>
    <name type="common">China rose</name>
    <dbReference type="NCBI Taxonomy" id="74649"/>
    <lineage>
        <taxon>Eukaryota</taxon>
        <taxon>Viridiplantae</taxon>
        <taxon>Streptophyta</taxon>
        <taxon>Embryophyta</taxon>
        <taxon>Tracheophyta</taxon>
        <taxon>Spermatophyta</taxon>
        <taxon>Magnoliopsida</taxon>
        <taxon>eudicotyledons</taxon>
        <taxon>Gunneridae</taxon>
        <taxon>Pentapetalae</taxon>
        <taxon>rosids</taxon>
        <taxon>fabids</taxon>
        <taxon>Rosales</taxon>
        <taxon>Rosaceae</taxon>
        <taxon>Rosoideae</taxon>
        <taxon>Rosoideae incertae sedis</taxon>
        <taxon>Rosa</taxon>
    </lineage>
</organism>
<proteinExistence type="predicted"/>
<protein>
    <recommendedName>
        <fullName evidence="5">Transmembrane protein</fullName>
    </recommendedName>
</protein>
<feature type="transmembrane region" description="Helical" evidence="2">
    <location>
        <begin position="51"/>
        <end position="71"/>
    </location>
</feature>